<dbReference type="InterPro" id="IPR014998">
    <property type="entry name" value="DUF1848"/>
</dbReference>
<organism evidence="1 2">
    <name type="scientific">Thermanaerosceptrum fracticalcis</name>
    <dbReference type="NCBI Taxonomy" id="1712410"/>
    <lineage>
        <taxon>Bacteria</taxon>
        <taxon>Bacillati</taxon>
        <taxon>Bacillota</taxon>
        <taxon>Clostridia</taxon>
        <taxon>Eubacteriales</taxon>
        <taxon>Peptococcaceae</taxon>
        <taxon>Thermanaerosceptrum</taxon>
    </lineage>
</organism>
<evidence type="ECO:0000313" key="1">
    <source>
        <dbReference type="EMBL" id="QNB47893.1"/>
    </source>
</evidence>
<dbReference type="KEGG" id="tfr:BR63_17495"/>
<dbReference type="Pfam" id="PF08902">
    <property type="entry name" value="DUF1848"/>
    <property type="match status" value="1"/>
</dbReference>
<accession>A0A7G6E739</accession>
<dbReference type="AlphaFoldDB" id="A0A7G6E739"/>
<dbReference type="RefSeq" id="WP_034421176.1">
    <property type="nucleotide sequence ID" value="NZ_CP045798.1"/>
</dbReference>
<name>A0A7G6E739_THEFR</name>
<dbReference type="EMBL" id="CP045798">
    <property type="protein sequence ID" value="QNB47893.1"/>
    <property type="molecule type" value="Genomic_DNA"/>
</dbReference>
<evidence type="ECO:0000313" key="2">
    <source>
        <dbReference type="Proteomes" id="UP000515847"/>
    </source>
</evidence>
<keyword evidence="2" id="KW-1185">Reference proteome</keyword>
<dbReference type="Proteomes" id="UP000515847">
    <property type="component" value="Chromosome"/>
</dbReference>
<dbReference type="OrthoDB" id="9771212at2"/>
<gene>
    <name evidence="1" type="ORF">BR63_17495</name>
</gene>
<reference evidence="1 2" key="1">
    <citation type="journal article" date="2019" name="Front. Microbiol.">
        <title>Thermoanaerosceptrum fracticalcis gen. nov. sp. nov., a Novel Fumarate-Fermenting Microorganism From a Deep Fractured Carbonate Aquifer of the US Great Basin.</title>
        <authorList>
            <person name="Hamilton-Brehm S.D."/>
            <person name="Stewart L.E."/>
            <person name="Zavarin M."/>
            <person name="Caldwell M."/>
            <person name="Lawson P.A."/>
            <person name="Onstott T.C."/>
            <person name="Grzymski J."/>
            <person name="Neveux I."/>
            <person name="Lollar B.S."/>
            <person name="Russell C.E."/>
            <person name="Moser D.P."/>
        </authorList>
    </citation>
    <scope>NUCLEOTIDE SEQUENCE [LARGE SCALE GENOMIC DNA]</scope>
    <source>
        <strain evidence="1 2">DRI-13</strain>
    </source>
</reference>
<protein>
    <submittedName>
        <fullName evidence="1">DUF1848 family protein</fullName>
    </submittedName>
</protein>
<sequence length="323" mass="37988">MIISASRRTDIPAFFGDWFIKRIEEGFFYNINPFNPRQVKGYSLLPEDVDAIVFWTKNPQPFIKHLDYLDQRGYHYYFQYTLNDYPKIFEPHVPPVHERIETFVELSKRIGKGKVIWRYDPIVISSLTPVEYHLEKIAYISSCLKGQAQRAMISFLEFYSKVNNRLKKLETQYGIQFTDFTANEHRKELLELAEKFKEIAHKNGLQIFSCTETVDLDQIGIEPGSCIDGKLIQKLFGIQKRYRKDPNQRKECLCVESVDMGVYNTCQFQCSYCYANFSEKMVHNNLNKHFKDSSSLINRYTEDIIILKDKTPRVKSGQLSLFD</sequence>
<proteinExistence type="predicted"/>